<organism evidence="1 2">
    <name type="scientific">Halomonas elongata</name>
    <dbReference type="NCBI Taxonomy" id="2746"/>
    <lineage>
        <taxon>Bacteria</taxon>
        <taxon>Pseudomonadati</taxon>
        <taxon>Pseudomonadota</taxon>
        <taxon>Gammaproteobacteria</taxon>
        <taxon>Oceanospirillales</taxon>
        <taxon>Halomonadaceae</taxon>
        <taxon>Halomonas</taxon>
    </lineage>
</organism>
<dbReference type="AlphaFoldDB" id="A0A1B8P492"/>
<accession>A0A1B8P492</accession>
<dbReference type="PATRIC" id="fig|2746.7.peg.1452"/>
<name>A0A1B8P492_HALEL</name>
<evidence type="ECO:0000313" key="1">
    <source>
        <dbReference type="EMBL" id="OBX37057.1"/>
    </source>
</evidence>
<evidence type="ECO:0000313" key="2">
    <source>
        <dbReference type="Proteomes" id="UP000092504"/>
    </source>
</evidence>
<dbReference type="Proteomes" id="UP000092504">
    <property type="component" value="Unassembled WGS sequence"/>
</dbReference>
<protein>
    <submittedName>
        <fullName evidence="1">Uncharacterized protein</fullName>
    </submittedName>
</protein>
<sequence length="64" mass="6955">MCPHSLSLERFAVGELSDVDLNLSPGEILCLSGPAVRERAGCCVPWRTSILTQGKRGWANGRSR</sequence>
<dbReference type="EMBL" id="MAJD01000001">
    <property type="protein sequence ID" value="OBX37057.1"/>
    <property type="molecule type" value="Genomic_DNA"/>
</dbReference>
<proteinExistence type="predicted"/>
<reference evidence="1 2" key="1">
    <citation type="submission" date="2016-06" db="EMBL/GenBank/DDBJ databases">
        <title>Genome sequence of halotolerant plant growth promoting strain of Halomonas elongata HEK1 isolated from salterns of Rann of Kutch, Gujarat, India.</title>
        <authorList>
            <person name="Gaba S."/>
            <person name="Singh R.N."/>
            <person name="Abrol S."/>
            <person name="Kaushik R."/>
            <person name="Saxena A.K."/>
        </authorList>
    </citation>
    <scope>NUCLEOTIDE SEQUENCE [LARGE SCALE GENOMIC DNA]</scope>
    <source>
        <strain evidence="1 2">HEK1</strain>
    </source>
</reference>
<gene>
    <name evidence="1" type="ORF">A8U91_01405</name>
</gene>
<comment type="caution">
    <text evidence="1">The sequence shown here is derived from an EMBL/GenBank/DDBJ whole genome shotgun (WGS) entry which is preliminary data.</text>
</comment>